<dbReference type="Gene3D" id="2.30.180.10">
    <property type="entry name" value="FAS1 domain"/>
    <property type="match status" value="1"/>
</dbReference>
<evidence type="ECO:0000256" key="6">
    <source>
        <dbReference type="ARBA" id="ARBA00023136"/>
    </source>
</evidence>
<dbReference type="PANTHER" id="PTHR32077:SF3">
    <property type="entry name" value="FASCICLIN-LIKE ARABINOGALACTAN PROTEIN 7"/>
    <property type="match status" value="1"/>
</dbReference>
<evidence type="ECO:0000313" key="12">
    <source>
        <dbReference type="Proteomes" id="UP001161247"/>
    </source>
</evidence>
<dbReference type="SMART" id="SM00554">
    <property type="entry name" value="FAS1"/>
    <property type="match status" value="1"/>
</dbReference>
<dbReference type="Proteomes" id="UP001161247">
    <property type="component" value="Chromosome 1"/>
</dbReference>
<reference evidence="11" key="1">
    <citation type="submission" date="2023-03" db="EMBL/GenBank/DDBJ databases">
        <authorList>
            <person name="Julca I."/>
        </authorList>
    </citation>
    <scope>NUCLEOTIDE SEQUENCE</scope>
</reference>
<dbReference type="GO" id="GO:0005886">
    <property type="term" value="C:plasma membrane"/>
    <property type="evidence" value="ECO:0007669"/>
    <property type="project" value="UniProtKB-SubCell"/>
</dbReference>
<keyword evidence="4" id="KW-0336">GPI-anchor</keyword>
<evidence type="ECO:0000256" key="5">
    <source>
        <dbReference type="ARBA" id="ARBA00022729"/>
    </source>
</evidence>
<feature type="compositionally biased region" description="Low complexity" evidence="8">
    <location>
        <begin position="208"/>
        <end position="232"/>
    </location>
</feature>
<name>A0AAV1C3M1_OLDCO</name>
<dbReference type="PROSITE" id="PS50213">
    <property type="entry name" value="FAS1"/>
    <property type="match status" value="1"/>
</dbReference>
<evidence type="ECO:0000256" key="9">
    <source>
        <dbReference type="SAM" id="SignalP"/>
    </source>
</evidence>
<evidence type="ECO:0000313" key="11">
    <source>
        <dbReference type="EMBL" id="CAI9090121.1"/>
    </source>
</evidence>
<feature type="region of interest" description="Disordered" evidence="8">
    <location>
        <begin position="195"/>
        <end position="232"/>
    </location>
</feature>
<comment type="similarity">
    <text evidence="2">Belongs to the fasciclin-like AGP family.</text>
</comment>
<feature type="compositionally biased region" description="Pro residues" evidence="8">
    <location>
        <begin position="197"/>
        <end position="207"/>
    </location>
</feature>
<dbReference type="GO" id="GO:0009834">
    <property type="term" value="P:plant-type secondary cell wall biogenesis"/>
    <property type="evidence" value="ECO:0007669"/>
    <property type="project" value="TreeGrafter"/>
</dbReference>
<dbReference type="FunFam" id="2.30.180.10:FF:000012">
    <property type="entry name" value="Fasciclin-like arabinogalactan protein 7"/>
    <property type="match status" value="1"/>
</dbReference>
<accession>A0AAV1C3M1</accession>
<evidence type="ECO:0000256" key="4">
    <source>
        <dbReference type="ARBA" id="ARBA00022622"/>
    </source>
</evidence>
<dbReference type="AlphaFoldDB" id="A0AAV1C3M1"/>
<dbReference type="InterPro" id="IPR036378">
    <property type="entry name" value="FAS1_dom_sf"/>
</dbReference>
<keyword evidence="6" id="KW-0472">Membrane</keyword>
<evidence type="ECO:0000256" key="8">
    <source>
        <dbReference type="SAM" id="MobiDB-lite"/>
    </source>
</evidence>
<evidence type="ECO:0000256" key="2">
    <source>
        <dbReference type="ARBA" id="ARBA00007843"/>
    </source>
</evidence>
<keyword evidence="12" id="KW-1185">Reference proteome</keyword>
<comment type="subcellular location">
    <subcellularLocation>
        <location evidence="1">Cell membrane</location>
        <topology evidence="1">Lipid-anchor</topology>
        <topology evidence="1">GPI-anchor</topology>
    </subcellularLocation>
</comment>
<protein>
    <submittedName>
        <fullName evidence="11">OLC1v1024815C1</fullName>
    </submittedName>
</protein>
<dbReference type="EMBL" id="OX459118">
    <property type="protein sequence ID" value="CAI9090121.1"/>
    <property type="molecule type" value="Genomic_DNA"/>
</dbReference>
<keyword evidence="4" id="KW-0449">Lipoprotein</keyword>
<dbReference type="PANTHER" id="PTHR32077">
    <property type="entry name" value="FASCICLIN-LIKE ARABINOGALACTAN PROTEIN"/>
    <property type="match status" value="1"/>
</dbReference>
<keyword evidence="4" id="KW-0325">Glycoprotein</keyword>
<dbReference type="GO" id="GO:0098552">
    <property type="term" value="C:side of membrane"/>
    <property type="evidence" value="ECO:0007669"/>
    <property type="project" value="UniProtKB-KW"/>
</dbReference>
<keyword evidence="5 9" id="KW-0732">Signal</keyword>
<sequence length="258" mass="26909">MGSRIILFAIFSVLAIASSSSVNAATAKSPISSPAPAPAPEYVNLTHLFSFAGPYKIFLGYLESTKVLDTFQNQANDTTEGITIFAPNDAAFSKLKNPSLANLTQDQLRSVCLYHALAHYYTLADFQKLSQSGPVTTFAGGQYSLNFTDNSGTVLIDSGWSKTKISSSVSATDRAAVYEVNKVLLPEAIFGTDIPPTSAPAPAPTPETAPTADSPAADGGSKSAPASSTKPSSSFKISSLSALTHLVFAVAIGGFLFL</sequence>
<dbReference type="InterPro" id="IPR045003">
    <property type="entry name" value="FLA_A"/>
</dbReference>
<feature type="chain" id="PRO_5044021497" evidence="9">
    <location>
        <begin position="20"/>
        <end position="258"/>
    </location>
</feature>
<organism evidence="11 12">
    <name type="scientific">Oldenlandia corymbosa var. corymbosa</name>
    <dbReference type="NCBI Taxonomy" id="529605"/>
    <lineage>
        <taxon>Eukaryota</taxon>
        <taxon>Viridiplantae</taxon>
        <taxon>Streptophyta</taxon>
        <taxon>Embryophyta</taxon>
        <taxon>Tracheophyta</taxon>
        <taxon>Spermatophyta</taxon>
        <taxon>Magnoliopsida</taxon>
        <taxon>eudicotyledons</taxon>
        <taxon>Gunneridae</taxon>
        <taxon>Pentapetalae</taxon>
        <taxon>asterids</taxon>
        <taxon>lamiids</taxon>
        <taxon>Gentianales</taxon>
        <taxon>Rubiaceae</taxon>
        <taxon>Rubioideae</taxon>
        <taxon>Spermacoceae</taxon>
        <taxon>Hedyotis-Oldenlandia complex</taxon>
        <taxon>Oldenlandia</taxon>
    </lineage>
</organism>
<evidence type="ECO:0000256" key="7">
    <source>
        <dbReference type="ARBA" id="ARBA00024686"/>
    </source>
</evidence>
<comment type="function">
    <text evidence="7">May be a cell surface adhesion protein.</text>
</comment>
<dbReference type="InterPro" id="IPR000782">
    <property type="entry name" value="FAS1_domain"/>
</dbReference>
<dbReference type="Pfam" id="PF02469">
    <property type="entry name" value="Fasciclin"/>
    <property type="match status" value="1"/>
</dbReference>
<proteinExistence type="inferred from homology"/>
<evidence type="ECO:0000256" key="1">
    <source>
        <dbReference type="ARBA" id="ARBA00004609"/>
    </source>
</evidence>
<feature type="signal peptide" evidence="9">
    <location>
        <begin position="1"/>
        <end position="19"/>
    </location>
</feature>
<evidence type="ECO:0000256" key="3">
    <source>
        <dbReference type="ARBA" id="ARBA00022475"/>
    </source>
</evidence>
<keyword evidence="3" id="KW-1003">Cell membrane</keyword>
<dbReference type="SUPFAM" id="SSF82153">
    <property type="entry name" value="FAS1 domain"/>
    <property type="match status" value="1"/>
</dbReference>
<gene>
    <name evidence="11" type="ORF">OLC1_LOCUS2355</name>
</gene>
<feature type="domain" description="FAS1" evidence="10">
    <location>
        <begin position="42"/>
        <end position="184"/>
    </location>
</feature>
<evidence type="ECO:0000259" key="10">
    <source>
        <dbReference type="PROSITE" id="PS50213"/>
    </source>
</evidence>